<dbReference type="SUPFAM" id="SSF52172">
    <property type="entry name" value="CheY-like"/>
    <property type="match status" value="1"/>
</dbReference>
<comment type="subcellular location">
    <subcellularLocation>
        <location evidence="1">Cytoplasm</location>
    </subcellularLocation>
</comment>
<evidence type="ECO:0000256" key="4">
    <source>
        <dbReference type="ARBA" id="ARBA00023015"/>
    </source>
</evidence>
<dbReference type="GO" id="GO:0000976">
    <property type="term" value="F:transcription cis-regulatory region binding"/>
    <property type="evidence" value="ECO:0007669"/>
    <property type="project" value="TreeGrafter"/>
</dbReference>
<dbReference type="GO" id="GO:0032993">
    <property type="term" value="C:protein-DNA complex"/>
    <property type="evidence" value="ECO:0007669"/>
    <property type="project" value="TreeGrafter"/>
</dbReference>
<dbReference type="SMART" id="SM00862">
    <property type="entry name" value="Trans_reg_C"/>
    <property type="match status" value="1"/>
</dbReference>
<dbReference type="InterPro" id="IPR039420">
    <property type="entry name" value="WalR-like"/>
</dbReference>
<dbReference type="InterPro" id="IPR016032">
    <property type="entry name" value="Sig_transdc_resp-reg_C-effctor"/>
</dbReference>
<dbReference type="InterPro" id="IPR001867">
    <property type="entry name" value="OmpR/PhoB-type_DNA-bd"/>
</dbReference>
<keyword evidence="6" id="KW-0804">Transcription</keyword>
<dbReference type="PROSITE" id="PS50110">
    <property type="entry name" value="RESPONSE_REGULATORY"/>
    <property type="match status" value="1"/>
</dbReference>
<reference evidence="11 12" key="1">
    <citation type="journal article" date="2010" name="Int. J. Syst. Evol. Microbiol.">
        <title>Bacillus horneckiae sp. nov., isolated from a spacecraft-assembly clean room.</title>
        <authorList>
            <person name="Vaishampayan P."/>
            <person name="Probst A."/>
            <person name="Krishnamurthi S."/>
            <person name="Ghosh S."/>
            <person name="Osman S."/>
            <person name="McDowall A."/>
            <person name="Ruckmani A."/>
            <person name="Mayilraj S."/>
            <person name="Venkateswaran K."/>
        </authorList>
    </citation>
    <scope>NUCLEOTIDE SEQUENCE [LARGE SCALE GENOMIC DNA]</scope>
    <source>
        <strain evidence="12">1PO1SC</strain>
    </source>
</reference>
<evidence type="ECO:0000256" key="3">
    <source>
        <dbReference type="ARBA" id="ARBA00023012"/>
    </source>
</evidence>
<evidence type="ECO:0000313" key="11">
    <source>
        <dbReference type="EMBL" id="PKG26326.1"/>
    </source>
</evidence>
<dbReference type="InterPro" id="IPR011006">
    <property type="entry name" value="CheY-like_superfamily"/>
</dbReference>
<dbReference type="PANTHER" id="PTHR48111">
    <property type="entry name" value="REGULATOR OF RPOS"/>
    <property type="match status" value="1"/>
</dbReference>
<evidence type="ECO:0000313" key="12">
    <source>
        <dbReference type="Proteomes" id="UP000233343"/>
    </source>
</evidence>
<evidence type="ECO:0000256" key="6">
    <source>
        <dbReference type="ARBA" id="ARBA00023163"/>
    </source>
</evidence>
<dbReference type="FunFam" id="1.10.10.10:FF:000018">
    <property type="entry name" value="DNA-binding response regulator ResD"/>
    <property type="match status" value="1"/>
</dbReference>
<keyword evidence="4" id="KW-0805">Transcription regulation</keyword>
<dbReference type="CDD" id="cd00383">
    <property type="entry name" value="trans_reg_C"/>
    <property type="match status" value="1"/>
</dbReference>
<dbReference type="Pfam" id="PF00486">
    <property type="entry name" value="Trans_reg_C"/>
    <property type="match status" value="1"/>
</dbReference>
<dbReference type="PROSITE" id="PS51755">
    <property type="entry name" value="OMPR_PHOB"/>
    <property type="match status" value="1"/>
</dbReference>
<evidence type="ECO:0000259" key="10">
    <source>
        <dbReference type="PROSITE" id="PS51755"/>
    </source>
</evidence>
<evidence type="ECO:0000256" key="8">
    <source>
        <dbReference type="PROSITE-ProRule" id="PRU01091"/>
    </source>
</evidence>
<keyword evidence="3" id="KW-0902">Two-component regulatory system</keyword>
<dbReference type="SMART" id="SM00448">
    <property type="entry name" value="REC"/>
    <property type="match status" value="1"/>
</dbReference>
<dbReference type="GO" id="GO:0005829">
    <property type="term" value="C:cytosol"/>
    <property type="evidence" value="ECO:0007669"/>
    <property type="project" value="TreeGrafter"/>
</dbReference>
<organism evidence="11 12">
    <name type="scientific">Cytobacillus horneckiae</name>
    <dbReference type="NCBI Taxonomy" id="549687"/>
    <lineage>
        <taxon>Bacteria</taxon>
        <taxon>Bacillati</taxon>
        <taxon>Bacillota</taxon>
        <taxon>Bacilli</taxon>
        <taxon>Bacillales</taxon>
        <taxon>Bacillaceae</taxon>
        <taxon>Cytobacillus</taxon>
    </lineage>
</organism>
<feature type="domain" description="Response regulatory" evidence="9">
    <location>
        <begin position="6"/>
        <end position="119"/>
    </location>
</feature>
<accession>A0A2N0Z9Y6</accession>
<keyword evidence="2 7" id="KW-0597">Phosphoprotein</keyword>
<dbReference type="SUPFAM" id="SSF46894">
    <property type="entry name" value="C-terminal effector domain of the bipartite response regulators"/>
    <property type="match status" value="1"/>
</dbReference>
<dbReference type="GO" id="GO:0000156">
    <property type="term" value="F:phosphorelay response regulator activity"/>
    <property type="evidence" value="ECO:0007669"/>
    <property type="project" value="TreeGrafter"/>
</dbReference>
<gene>
    <name evidence="11" type="ORF">CWS20_24555</name>
</gene>
<feature type="DNA-binding region" description="OmpR/PhoB-type" evidence="8">
    <location>
        <begin position="130"/>
        <end position="230"/>
    </location>
</feature>
<proteinExistence type="predicted"/>
<dbReference type="RefSeq" id="WP_066194045.1">
    <property type="nucleotide sequence ID" value="NZ_JAFDQP010000003.1"/>
</dbReference>
<dbReference type="Proteomes" id="UP000233343">
    <property type="component" value="Unassembled WGS sequence"/>
</dbReference>
<evidence type="ECO:0000256" key="7">
    <source>
        <dbReference type="PROSITE-ProRule" id="PRU00169"/>
    </source>
</evidence>
<dbReference type="InterPro" id="IPR001789">
    <property type="entry name" value="Sig_transdc_resp-reg_receiver"/>
</dbReference>
<keyword evidence="5 8" id="KW-0238">DNA-binding</keyword>
<dbReference type="EMBL" id="PISD01000070">
    <property type="protein sequence ID" value="PKG26326.1"/>
    <property type="molecule type" value="Genomic_DNA"/>
</dbReference>
<keyword evidence="12" id="KW-1185">Reference proteome</keyword>
<feature type="modified residue" description="4-aspartylphosphate" evidence="7">
    <location>
        <position position="55"/>
    </location>
</feature>
<dbReference type="PANTHER" id="PTHR48111:SF2">
    <property type="entry name" value="RESPONSE REGULATOR SAER"/>
    <property type="match status" value="1"/>
</dbReference>
<evidence type="ECO:0000256" key="1">
    <source>
        <dbReference type="ARBA" id="ARBA00004496"/>
    </source>
</evidence>
<dbReference type="CDD" id="cd17574">
    <property type="entry name" value="REC_OmpR"/>
    <property type="match status" value="1"/>
</dbReference>
<dbReference type="Gene3D" id="1.10.10.10">
    <property type="entry name" value="Winged helix-like DNA-binding domain superfamily/Winged helix DNA-binding domain"/>
    <property type="match status" value="1"/>
</dbReference>
<dbReference type="Gene3D" id="6.10.250.690">
    <property type="match status" value="1"/>
</dbReference>
<sequence>MAGKEKVLLVEDDPHIGRIVCDHLRKEGFFVTWSTTGIEGWDDFKHEDYSLVLVDLMLPEMDGFSLCKKIRMESNVPILIVSAKNEDSSKINGLNIGADDYITKPFSLDELHARIHSHLRRYRRFINRHSQMHTFSGGLRVDEQTRTVYLYGKPVLLTVKEMELFLLMMKNPFKTFSKAELYEHVWQQEELNGNNTVTVHIKSIREKLNDHSKAAKFIQTVWGSGYRFIGEAIDEN</sequence>
<comment type="caution">
    <text evidence="11">The sequence shown here is derived from an EMBL/GenBank/DDBJ whole genome shotgun (WGS) entry which is preliminary data.</text>
</comment>
<protein>
    <submittedName>
        <fullName evidence="11">DNA-binding response regulator</fullName>
    </submittedName>
</protein>
<dbReference type="InterPro" id="IPR036388">
    <property type="entry name" value="WH-like_DNA-bd_sf"/>
</dbReference>
<dbReference type="AlphaFoldDB" id="A0A2N0Z9Y6"/>
<dbReference type="Gene3D" id="3.40.50.2300">
    <property type="match status" value="1"/>
</dbReference>
<evidence type="ECO:0000256" key="2">
    <source>
        <dbReference type="ARBA" id="ARBA00022553"/>
    </source>
</evidence>
<dbReference type="Pfam" id="PF00072">
    <property type="entry name" value="Response_reg"/>
    <property type="match status" value="1"/>
</dbReference>
<name>A0A2N0Z9Y6_9BACI</name>
<evidence type="ECO:0000256" key="5">
    <source>
        <dbReference type="ARBA" id="ARBA00023125"/>
    </source>
</evidence>
<feature type="domain" description="OmpR/PhoB-type" evidence="10">
    <location>
        <begin position="130"/>
        <end position="230"/>
    </location>
</feature>
<evidence type="ECO:0000259" key="9">
    <source>
        <dbReference type="PROSITE" id="PS50110"/>
    </source>
</evidence>
<dbReference type="GO" id="GO:0006355">
    <property type="term" value="P:regulation of DNA-templated transcription"/>
    <property type="evidence" value="ECO:0007669"/>
    <property type="project" value="InterPro"/>
</dbReference>